<protein>
    <recommendedName>
        <fullName evidence="4">Transposase</fullName>
    </recommendedName>
</protein>
<gene>
    <name evidence="2" type="ORF">GCHA_3190</name>
</gene>
<sequence>MLGLSITVNYRSLIGLYKCLNSLAICLWVINTRAFKFA</sequence>
<reference evidence="2 3" key="1">
    <citation type="journal article" date="2017" name="Antonie Van Leeuwenhoek">
        <title>Rhizobium rhizosphaerae sp. nov., a novel species isolated from rice rhizosphere.</title>
        <authorList>
            <person name="Zhao J.J."/>
            <person name="Zhang J."/>
            <person name="Zhang R.J."/>
            <person name="Zhang C.W."/>
            <person name="Yin H.Q."/>
            <person name="Zhang X.X."/>
        </authorList>
    </citation>
    <scope>NUCLEOTIDE SEQUENCE [LARGE SCALE GENOMIC DNA]</scope>
    <source>
        <strain evidence="2 3">S18K6</strain>
    </source>
</reference>
<feature type="transmembrane region" description="Helical" evidence="1">
    <location>
        <begin position="12"/>
        <end position="30"/>
    </location>
</feature>
<evidence type="ECO:0000313" key="2">
    <source>
        <dbReference type="EMBL" id="GAC11129.1"/>
    </source>
</evidence>
<keyword evidence="1" id="KW-1133">Transmembrane helix</keyword>
<dbReference type="EMBL" id="BAEM01000040">
    <property type="protein sequence ID" value="GAC11129.1"/>
    <property type="molecule type" value="Genomic_DNA"/>
</dbReference>
<evidence type="ECO:0000256" key="1">
    <source>
        <dbReference type="SAM" id="Phobius"/>
    </source>
</evidence>
<keyword evidence="1" id="KW-0812">Transmembrane</keyword>
<comment type="caution">
    <text evidence="2">The sequence shown here is derived from an EMBL/GenBank/DDBJ whole genome shotgun (WGS) entry which is preliminary data.</text>
</comment>
<evidence type="ECO:0008006" key="4">
    <source>
        <dbReference type="Google" id="ProtNLM"/>
    </source>
</evidence>
<evidence type="ECO:0000313" key="3">
    <source>
        <dbReference type="Proteomes" id="UP000006320"/>
    </source>
</evidence>
<name>A0AAV3V2U3_9ALTE</name>
<keyword evidence="1" id="KW-0472">Membrane</keyword>
<dbReference type="AlphaFoldDB" id="A0AAV3V2U3"/>
<organism evidence="2 3">
    <name type="scientific">Paraglaciecola chathamensis S18K6</name>
    <dbReference type="NCBI Taxonomy" id="1127672"/>
    <lineage>
        <taxon>Bacteria</taxon>
        <taxon>Pseudomonadati</taxon>
        <taxon>Pseudomonadota</taxon>
        <taxon>Gammaproteobacteria</taxon>
        <taxon>Alteromonadales</taxon>
        <taxon>Alteromonadaceae</taxon>
        <taxon>Paraglaciecola</taxon>
    </lineage>
</organism>
<proteinExistence type="predicted"/>
<accession>A0AAV3V2U3</accession>
<dbReference type="Proteomes" id="UP000006320">
    <property type="component" value="Unassembled WGS sequence"/>
</dbReference>